<accession>A0AAD0RVN0</accession>
<gene>
    <name evidence="2" type="ORF">D1345_22120</name>
</gene>
<reference evidence="2 3" key="1">
    <citation type="submission" date="2018-08" db="EMBL/GenBank/DDBJ databases">
        <title>Complete genome sequence of JP2-74.</title>
        <authorList>
            <person name="Wu L."/>
        </authorList>
    </citation>
    <scope>NUCLEOTIDE SEQUENCE [LARGE SCALE GENOMIC DNA]</scope>
    <source>
        <strain evidence="2 3">JP2-74</strain>
    </source>
</reference>
<keyword evidence="3" id="KW-1185">Reference proteome</keyword>
<organism evidence="2 3">
    <name type="scientific">Chromobacterium rhizoryzae</name>
    <dbReference type="NCBI Taxonomy" id="1778675"/>
    <lineage>
        <taxon>Bacteria</taxon>
        <taxon>Pseudomonadati</taxon>
        <taxon>Pseudomonadota</taxon>
        <taxon>Betaproteobacteria</taxon>
        <taxon>Neisseriales</taxon>
        <taxon>Chromobacteriaceae</taxon>
        <taxon>Chromobacterium</taxon>
    </lineage>
</organism>
<feature type="region of interest" description="Disordered" evidence="1">
    <location>
        <begin position="1"/>
        <end position="20"/>
    </location>
</feature>
<evidence type="ECO:0000256" key="1">
    <source>
        <dbReference type="SAM" id="MobiDB-lite"/>
    </source>
</evidence>
<sequence length="468" mass="49840">MKDVIKPVPTPDTLFHDGNPSSGELGTIVGADWLNNVQSAVIASQEELLTVVKSSGQSADPARKDQLLQAVKQIAWGGASKPTTLAGYGITDAMKIDDWGINGYKELQVGPGREFADIASAWNSLNGKTLKTDVLIKVDDGQYTSTGIGLGNQPFASRIRIRGNVANPSACQIRFVAGADKNSHGVVFTNARGVEFSGFHLIGEATENNWTHRCLYLGEGSQVWSAENSLILEGAFAGLYLDHGSRFSCSKLRINKVKEWAAVVSSGSHCELGYLSVAGEGKNAQIKVPLRLDANERTAKSAGVLSQDTSRVWVTEGRVSGVQYGFLCTRNAYIWCDGSVVEQSVIGYEATAGGVIWNHGSNPVATLPQGRRGKALNCDVGFQATWAGLLYAPMATAEGCNNGFRSLYGSTMVVNSGWAKNCQVGFDAHKSSYLEAYDTQANSTGCPQTYLPAGNGVPGNYNGVVCFS</sequence>
<name>A0AAD0RVN0_9NEIS</name>
<dbReference type="EMBL" id="CP031968">
    <property type="protein sequence ID" value="AXT48694.1"/>
    <property type="molecule type" value="Genomic_DNA"/>
</dbReference>
<evidence type="ECO:0000313" key="3">
    <source>
        <dbReference type="Proteomes" id="UP000259465"/>
    </source>
</evidence>
<protein>
    <submittedName>
        <fullName evidence="2">Uncharacterized protein</fullName>
    </submittedName>
</protein>
<proteinExistence type="predicted"/>
<dbReference type="Proteomes" id="UP000259465">
    <property type="component" value="Chromosome"/>
</dbReference>
<dbReference type="AlphaFoldDB" id="A0AAD0RVN0"/>
<dbReference type="RefSeq" id="WP_107732166.1">
    <property type="nucleotide sequence ID" value="NZ_CP031968.1"/>
</dbReference>
<dbReference type="KEGG" id="crz:D1345_22120"/>
<evidence type="ECO:0000313" key="2">
    <source>
        <dbReference type="EMBL" id="AXT48694.1"/>
    </source>
</evidence>